<organism evidence="2 3">
    <name type="scientific">Diploscapter pachys</name>
    <dbReference type="NCBI Taxonomy" id="2018661"/>
    <lineage>
        <taxon>Eukaryota</taxon>
        <taxon>Metazoa</taxon>
        <taxon>Ecdysozoa</taxon>
        <taxon>Nematoda</taxon>
        <taxon>Chromadorea</taxon>
        <taxon>Rhabditida</taxon>
        <taxon>Rhabditina</taxon>
        <taxon>Rhabditomorpha</taxon>
        <taxon>Rhabditoidea</taxon>
        <taxon>Rhabditidae</taxon>
        <taxon>Diploscapter</taxon>
    </lineage>
</organism>
<dbReference type="EMBL" id="LIAE01006660">
    <property type="protein sequence ID" value="PAV86518.1"/>
    <property type="molecule type" value="Genomic_DNA"/>
</dbReference>
<gene>
    <name evidence="2" type="ORF">WR25_24251</name>
</gene>
<evidence type="ECO:0000313" key="3">
    <source>
        <dbReference type="Proteomes" id="UP000218231"/>
    </source>
</evidence>
<protein>
    <submittedName>
        <fullName evidence="2">Uncharacterized protein</fullName>
    </submittedName>
</protein>
<feature type="region of interest" description="Disordered" evidence="1">
    <location>
        <begin position="1"/>
        <end position="20"/>
    </location>
</feature>
<evidence type="ECO:0000313" key="2">
    <source>
        <dbReference type="EMBL" id="PAV86518.1"/>
    </source>
</evidence>
<dbReference type="Proteomes" id="UP000218231">
    <property type="component" value="Unassembled WGS sequence"/>
</dbReference>
<sequence length="112" mass="12428">MQSLMTALPSASPSTGVPHLPDGRFFSPQDMAFFAHTVQQTNFSNMTQIEDLTIDDNSNSFDSLDLHNPSAQMEETIASTNNGIKRLESSGVLYHFEFSQAVTENPIHFCIM</sequence>
<comment type="caution">
    <text evidence="2">The sequence shown here is derived from an EMBL/GenBank/DDBJ whole genome shotgun (WGS) entry which is preliminary data.</text>
</comment>
<feature type="compositionally biased region" description="Polar residues" evidence="1">
    <location>
        <begin position="1"/>
        <end position="15"/>
    </location>
</feature>
<name>A0A2A2LKD0_9BILA</name>
<evidence type="ECO:0000256" key="1">
    <source>
        <dbReference type="SAM" id="MobiDB-lite"/>
    </source>
</evidence>
<accession>A0A2A2LKD0</accession>
<reference evidence="2 3" key="1">
    <citation type="journal article" date="2017" name="Curr. Biol.">
        <title>Genome architecture and evolution of a unichromosomal asexual nematode.</title>
        <authorList>
            <person name="Fradin H."/>
            <person name="Zegar C."/>
            <person name="Gutwein M."/>
            <person name="Lucas J."/>
            <person name="Kovtun M."/>
            <person name="Corcoran D."/>
            <person name="Baugh L.R."/>
            <person name="Kiontke K."/>
            <person name="Gunsalus K."/>
            <person name="Fitch D.H."/>
            <person name="Piano F."/>
        </authorList>
    </citation>
    <scope>NUCLEOTIDE SEQUENCE [LARGE SCALE GENOMIC DNA]</scope>
    <source>
        <strain evidence="2">PF1309</strain>
    </source>
</reference>
<dbReference type="AlphaFoldDB" id="A0A2A2LKD0"/>
<proteinExistence type="predicted"/>
<keyword evidence="3" id="KW-1185">Reference proteome</keyword>